<dbReference type="AlphaFoldDB" id="A0A1U9KC72"/>
<gene>
    <name evidence="1" type="ORF">B0W44_16415</name>
</gene>
<evidence type="ECO:0000313" key="1">
    <source>
        <dbReference type="EMBL" id="AQS57622.1"/>
    </source>
</evidence>
<reference evidence="1 2" key="1">
    <citation type="journal article" date="2015" name="Int. J. Syst. Evol. Microbiol.">
        <title>Novibacillus thermophilus gen. nov., sp. nov., a Gram-staining-negative and moderately thermophilic member of the family Thermoactinomycetaceae.</title>
        <authorList>
            <person name="Yang G."/>
            <person name="Chen J."/>
            <person name="Zhou S."/>
        </authorList>
    </citation>
    <scope>NUCLEOTIDE SEQUENCE [LARGE SCALE GENOMIC DNA]</scope>
    <source>
        <strain evidence="1 2">SG-1</strain>
    </source>
</reference>
<dbReference type="Proteomes" id="UP000188603">
    <property type="component" value="Chromosome"/>
</dbReference>
<name>A0A1U9KC72_9BACL</name>
<organism evidence="1 2">
    <name type="scientific">Novibacillus thermophilus</name>
    <dbReference type="NCBI Taxonomy" id="1471761"/>
    <lineage>
        <taxon>Bacteria</taxon>
        <taxon>Bacillati</taxon>
        <taxon>Bacillota</taxon>
        <taxon>Bacilli</taxon>
        <taxon>Bacillales</taxon>
        <taxon>Thermoactinomycetaceae</taxon>
        <taxon>Novibacillus</taxon>
    </lineage>
</organism>
<evidence type="ECO:0000313" key="2">
    <source>
        <dbReference type="Proteomes" id="UP000188603"/>
    </source>
</evidence>
<sequence length="137" mass="16319">MNRIGNCSRCGKVFVRYRQQSLCPACTEKREQDFMRCRDYLRDNPETRMKELSEATGVSVREIIQFIIEGRLVLTKDNPNMFYHCESCGKRIRSGRLCSQCEKRLTDEVEKVVQKKHDRDSLHSNVRHKYRIYKPKN</sequence>
<dbReference type="EMBL" id="CP019699">
    <property type="protein sequence ID" value="AQS57622.1"/>
    <property type="molecule type" value="Genomic_DNA"/>
</dbReference>
<dbReference type="KEGG" id="ntr:B0W44_16415"/>
<proteinExistence type="predicted"/>
<accession>A0A1U9KC72</accession>
<evidence type="ECO:0008006" key="3">
    <source>
        <dbReference type="Google" id="ProtNLM"/>
    </source>
</evidence>
<keyword evidence="2" id="KW-1185">Reference proteome</keyword>
<protein>
    <recommendedName>
        <fullName evidence="3">Flagellar protein</fullName>
    </recommendedName>
</protein>
<dbReference type="STRING" id="1471761.B0W44_16415"/>